<keyword evidence="9" id="KW-0831">Ubiquinone biosynthesis</keyword>
<dbReference type="STRING" id="97972.A0A2V1D2D9"/>
<comment type="subcellular location">
    <subcellularLocation>
        <location evidence="2">Membrane</location>
        <topology evidence="2">Multi-pass membrane protein</topology>
    </subcellularLocation>
    <subcellularLocation>
        <location evidence="9">Mitochondrion inner membrane</location>
        <topology evidence="9">Multi-pass membrane protein</topology>
        <orientation evidence="9">Matrix side</orientation>
    </subcellularLocation>
</comment>
<comment type="cofactor">
    <cofactor evidence="1 9">
        <name>Mg(2+)</name>
        <dbReference type="ChEBI" id="CHEBI:18420"/>
    </cofactor>
</comment>
<dbReference type="InterPro" id="IPR000537">
    <property type="entry name" value="UbiA_prenyltransferase"/>
</dbReference>
<gene>
    <name evidence="10" type="ORF">DM02DRAFT_701047</name>
</gene>
<dbReference type="GO" id="GO:0006744">
    <property type="term" value="P:ubiquinone biosynthetic process"/>
    <property type="evidence" value="ECO:0007669"/>
    <property type="project" value="UniProtKB-UniRule"/>
</dbReference>
<dbReference type="UniPathway" id="UPA00232"/>
<dbReference type="GO" id="GO:0016114">
    <property type="term" value="P:terpenoid biosynthetic process"/>
    <property type="evidence" value="ECO:0007669"/>
    <property type="project" value="UniProtKB-UniPathway"/>
</dbReference>
<dbReference type="UniPathway" id="UPA00213"/>
<feature type="transmembrane region" description="Helical" evidence="9">
    <location>
        <begin position="132"/>
        <end position="150"/>
    </location>
</feature>
<dbReference type="InterPro" id="IPR039653">
    <property type="entry name" value="Prenyltransferase"/>
</dbReference>
<dbReference type="Pfam" id="PF01040">
    <property type="entry name" value="UbiA"/>
    <property type="match status" value="1"/>
</dbReference>
<feature type="transmembrane region" description="Helical" evidence="9">
    <location>
        <begin position="186"/>
        <end position="208"/>
    </location>
</feature>
<comment type="pathway">
    <text evidence="9">Cofactor biosynthesis; ubiquinone biosynthesis.</text>
</comment>
<keyword evidence="7 9" id="KW-1133">Transmembrane helix</keyword>
<comment type="catalytic activity">
    <reaction evidence="9">
        <text>an all-trans-polyprenyl diphosphate + 4-hydroxybenzoate = a 4-hydroxy-3-(all-trans-polyprenyl)benzoate + diphosphate</text>
        <dbReference type="Rhea" id="RHEA:44504"/>
        <dbReference type="Rhea" id="RHEA-COMP:9514"/>
        <dbReference type="Rhea" id="RHEA-COMP:9564"/>
        <dbReference type="ChEBI" id="CHEBI:17879"/>
        <dbReference type="ChEBI" id="CHEBI:33019"/>
        <dbReference type="ChEBI" id="CHEBI:58914"/>
        <dbReference type="ChEBI" id="CHEBI:78396"/>
        <dbReference type="EC" id="2.5.1.39"/>
    </reaction>
</comment>
<organism evidence="10 11">
    <name type="scientific">Periconia macrospinosa</name>
    <dbReference type="NCBI Taxonomy" id="97972"/>
    <lineage>
        <taxon>Eukaryota</taxon>
        <taxon>Fungi</taxon>
        <taxon>Dikarya</taxon>
        <taxon>Ascomycota</taxon>
        <taxon>Pezizomycotina</taxon>
        <taxon>Dothideomycetes</taxon>
        <taxon>Pleosporomycetidae</taxon>
        <taxon>Pleosporales</taxon>
        <taxon>Massarineae</taxon>
        <taxon>Periconiaceae</taxon>
        <taxon>Periconia</taxon>
    </lineage>
</organism>
<dbReference type="PROSITE" id="PS00943">
    <property type="entry name" value="UBIA"/>
    <property type="match status" value="1"/>
</dbReference>
<dbReference type="PANTHER" id="PTHR11048">
    <property type="entry name" value="PRENYLTRANSFERASES"/>
    <property type="match status" value="1"/>
</dbReference>
<dbReference type="FunFam" id="1.20.120.1780:FF:000001">
    <property type="entry name" value="4-hydroxybenzoate octaprenyltransferase"/>
    <property type="match status" value="1"/>
</dbReference>
<evidence type="ECO:0000256" key="2">
    <source>
        <dbReference type="ARBA" id="ARBA00004141"/>
    </source>
</evidence>
<feature type="transmembrane region" description="Helical" evidence="9">
    <location>
        <begin position="82"/>
        <end position="103"/>
    </location>
</feature>
<reference evidence="10 11" key="1">
    <citation type="journal article" date="2018" name="Sci. Rep.">
        <title>Comparative genomics provides insights into the lifestyle and reveals functional heterogeneity of dark septate endophytic fungi.</title>
        <authorList>
            <person name="Knapp D.G."/>
            <person name="Nemeth J.B."/>
            <person name="Barry K."/>
            <person name="Hainaut M."/>
            <person name="Henrissat B."/>
            <person name="Johnson J."/>
            <person name="Kuo A."/>
            <person name="Lim J.H.P."/>
            <person name="Lipzen A."/>
            <person name="Nolan M."/>
            <person name="Ohm R.A."/>
            <person name="Tamas L."/>
            <person name="Grigoriev I.V."/>
            <person name="Spatafora J.W."/>
            <person name="Nagy L.G."/>
            <person name="Kovacs G.M."/>
        </authorList>
    </citation>
    <scope>NUCLEOTIDE SEQUENCE [LARGE SCALE GENOMIC DNA]</scope>
    <source>
        <strain evidence="10 11">DSE2036</strain>
    </source>
</reference>
<feature type="transmembrane region" description="Helical" evidence="9">
    <location>
        <begin position="333"/>
        <end position="354"/>
    </location>
</feature>
<dbReference type="EC" id="2.5.1.39" evidence="9"/>
<keyword evidence="11" id="KW-1185">Reference proteome</keyword>
<protein>
    <recommendedName>
        <fullName evidence="9">4-hydroxybenzoate polyprenyltransferase, mitochondrial</fullName>
        <shortName evidence="9">4-HB polyprenyltransferase</shortName>
        <ecNumber evidence="9">2.5.1.39</ecNumber>
    </recommendedName>
    <alternativeName>
        <fullName evidence="9">Para-hydroxybenzoate--polyprenyltransferase</fullName>
        <shortName evidence="9">PHB:PPT</shortName>
        <shortName evidence="9">PHB:polyprenyltransferase</shortName>
    </alternativeName>
</protein>
<dbReference type="InterPro" id="IPR006370">
    <property type="entry name" value="HB_polyprenyltransferase-like"/>
</dbReference>
<dbReference type="Gene3D" id="1.20.120.1780">
    <property type="entry name" value="UbiA prenyltransferase"/>
    <property type="match status" value="1"/>
</dbReference>
<evidence type="ECO:0000256" key="4">
    <source>
        <dbReference type="ARBA" id="ARBA00005985"/>
    </source>
</evidence>
<dbReference type="CDD" id="cd13959">
    <property type="entry name" value="PT_UbiA_COQ2"/>
    <property type="match status" value="1"/>
</dbReference>
<dbReference type="Proteomes" id="UP000244855">
    <property type="component" value="Unassembled WGS sequence"/>
</dbReference>
<comment type="function">
    <text evidence="9">Catalyzes the prenylation of para-hydroxybenzoate (PHB) with an all-trans polyprenyl group. Mediates the second step in the final reaction sequence of coenzyme Q (CoQ) biosynthesis, which is the condensation of the polyisoprenoid side chain with PHB, generating the first membrane-bound Q intermediate.</text>
</comment>
<dbReference type="Gene3D" id="1.10.357.140">
    <property type="entry name" value="UbiA prenyltransferase"/>
    <property type="match status" value="1"/>
</dbReference>
<evidence type="ECO:0000256" key="8">
    <source>
        <dbReference type="ARBA" id="ARBA00023136"/>
    </source>
</evidence>
<dbReference type="OrthoDB" id="18170at2759"/>
<evidence type="ECO:0000313" key="11">
    <source>
        <dbReference type="Proteomes" id="UP000244855"/>
    </source>
</evidence>
<keyword evidence="8 9" id="KW-0472">Membrane</keyword>
<dbReference type="EMBL" id="KZ805705">
    <property type="protein sequence ID" value="PVH92220.1"/>
    <property type="molecule type" value="Genomic_DNA"/>
</dbReference>
<feature type="transmembrane region" description="Helical" evidence="9">
    <location>
        <begin position="220"/>
        <end position="239"/>
    </location>
</feature>
<accession>A0A2V1D2D9</accession>
<evidence type="ECO:0000256" key="7">
    <source>
        <dbReference type="ARBA" id="ARBA00022989"/>
    </source>
</evidence>
<sequence length="357" mass="38846">MAGKRNNAGHQKLSAGVITRKSNSGYGGNSKRGWIGLLPSQWIPYIQLARLSPPAGLFLIYFPHLFGVLLGAIQLRTPLNEAFHAILVTFVGSFFVSNAIHIWNDLIDAPLDAKVERTQNRPIPRGAVSKRAAFIFTTTQALGAAAVLPAIMPERSAITAVLHAIPAIMGWFYYPWAKCHTNFPQAVLGFCLAWGAVIGSLAVGVELFTWTPPHVIGSSFGTHVSMICLVLASILWAMIYDTIYAHQDLKDDLKAGIKSLAVLYRGETKSLLWKLLAMMFGLLVAVGYFTSMGPLFYLVAVGGSSLALGTMIARVELDNPESCWWWFGKGFWFAGGSIAGGLLIEYLAVSVILARLF</sequence>
<evidence type="ECO:0000313" key="10">
    <source>
        <dbReference type="EMBL" id="PVH92220.1"/>
    </source>
</evidence>
<dbReference type="GO" id="GO:0008412">
    <property type="term" value="F:4-hydroxybenzoate polyprenyltransferase activity"/>
    <property type="evidence" value="ECO:0007669"/>
    <property type="project" value="UniProtKB-EC"/>
</dbReference>
<keyword evidence="9" id="KW-0414">Isoprene biosynthesis</keyword>
<evidence type="ECO:0000256" key="6">
    <source>
        <dbReference type="ARBA" id="ARBA00022692"/>
    </source>
</evidence>
<evidence type="ECO:0000256" key="3">
    <source>
        <dbReference type="ARBA" id="ARBA00004721"/>
    </source>
</evidence>
<feature type="transmembrane region" description="Helical" evidence="9">
    <location>
        <begin position="55"/>
        <end position="75"/>
    </location>
</feature>
<dbReference type="AlphaFoldDB" id="A0A2V1D2D9"/>
<comment type="pathway">
    <text evidence="3">Secondary metabolite biosynthesis; terpenoid biosynthesis.</text>
</comment>
<proteinExistence type="inferred from homology"/>
<name>A0A2V1D2D9_9PLEO</name>
<dbReference type="PANTHER" id="PTHR11048:SF39">
    <property type="entry name" value="POLYPRENYL TRANSFERASE AUSN"/>
    <property type="match status" value="1"/>
</dbReference>
<keyword evidence="9" id="KW-0999">Mitochondrion inner membrane</keyword>
<evidence type="ECO:0000256" key="9">
    <source>
        <dbReference type="HAMAP-Rule" id="MF_03189"/>
    </source>
</evidence>
<evidence type="ECO:0000256" key="1">
    <source>
        <dbReference type="ARBA" id="ARBA00001946"/>
    </source>
</evidence>
<evidence type="ECO:0000256" key="5">
    <source>
        <dbReference type="ARBA" id="ARBA00022679"/>
    </source>
</evidence>
<feature type="transmembrane region" description="Helical" evidence="9">
    <location>
        <begin position="157"/>
        <end position="174"/>
    </location>
</feature>
<keyword evidence="5 9" id="KW-0808">Transferase</keyword>
<keyword evidence="9" id="KW-0496">Mitochondrion</keyword>
<dbReference type="GO" id="GO:0005743">
    <property type="term" value="C:mitochondrial inner membrane"/>
    <property type="evidence" value="ECO:0007669"/>
    <property type="project" value="UniProtKB-SubCell"/>
</dbReference>
<keyword evidence="6 9" id="KW-0812">Transmembrane</keyword>
<dbReference type="HAMAP" id="MF_01635">
    <property type="entry name" value="UbiA"/>
    <property type="match status" value="1"/>
</dbReference>
<comment type="similarity">
    <text evidence="4 9">Belongs to the UbiA prenyltransferase family.</text>
</comment>
<dbReference type="InterPro" id="IPR044878">
    <property type="entry name" value="UbiA_sf"/>
</dbReference>
<dbReference type="InterPro" id="IPR030470">
    <property type="entry name" value="UbiA_prenylTrfase_CS"/>
</dbReference>